<keyword evidence="3" id="KW-1185">Reference proteome</keyword>
<name>A0A0K8PYM8_STRAJ</name>
<evidence type="ECO:0000256" key="1">
    <source>
        <dbReference type="SAM" id="MobiDB-lite"/>
    </source>
</evidence>
<evidence type="ECO:0000313" key="3">
    <source>
        <dbReference type="Proteomes" id="UP000053859"/>
    </source>
</evidence>
<sequence>MGAETAEETDEEPEAEPEEETAGDAEGDTDTGAVLKILMRVRESGASAAADRARRAHRGRGMRSQQEGRHTQPA</sequence>
<dbReference type="AlphaFoldDB" id="A0A0K8PYM8"/>
<gene>
    <name evidence="2" type="ORF">SAZU_7771</name>
</gene>
<reference evidence="2" key="1">
    <citation type="journal article" date="2015" name="Genome Announc.">
        <title>Draft Genome Sequence of Thiostrepton-Producing Streptomyces azureus ATCC 14921.</title>
        <authorList>
            <person name="Sakihara K."/>
            <person name="Maeda J."/>
            <person name="Tashiro K."/>
            <person name="Fujino Y."/>
            <person name="Kuhara S."/>
            <person name="Ohshima T."/>
            <person name="Ogata S."/>
            <person name="Doi K."/>
        </authorList>
    </citation>
    <scope>NUCLEOTIDE SEQUENCE [LARGE SCALE GENOMIC DNA]</scope>
    <source>
        <strain evidence="2">ATCC14921</strain>
    </source>
</reference>
<dbReference type="Proteomes" id="UP000053859">
    <property type="component" value="Unassembled WGS sequence"/>
</dbReference>
<feature type="compositionally biased region" description="Acidic residues" evidence="1">
    <location>
        <begin position="1"/>
        <end position="29"/>
    </location>
</feature>
<accession>A0A0K8PYM8</accession>
<organism evidence="2 3">
    <name type="scientific">Streptomyces azureus</name>
    <dbReference type="NCBI Taxonomy" id="146537"/>
    <lineage>
        <taxon>Bacteria</taxon>
        <taxon>Bacillati</taxon>
        <taxon>Actinomycetota</taxon>
        <taxon>Actinomycetes</taxon>
        <taxon>Kitasatosporales</taxon>
        <taxon>Streptomycetaceae</taxon>
        <taxon>Streptomyces</taxon>
    </lineage>
</organism>
<proteinExistence type="predicted"/>
<protein>
    <submittedName>
        <fullName evidence="2">Uncharacterized protein</fullName>
    </submittedName>
</protein>
<dbReference type="EMBL" id="DF968486">
    <property type="protein sequence ID" value="GAP52891.1"/>
    <property type="molecule type" value="Genomic_DNA"/>
</dbReference>
<feature type="region of interest" description="Disordered" evidence="1">
    <location>
        <begin position="1"/>
        <end position="74"/>
    </location>
</feature>
<evidence type="ECO:0000313" key="2">
    <source>
        <dbReference type="EMBL" id="GAP52891.1"/>
    </source>
</evidence>